<dbReference type="OrthoDB" id="4211860at2"/>
<reference evidence="4" key="1">
    <citation type="submission" date="2016-10" db="EMBL/GenBank/DDBJ databases">
        <authorList>
            <person name="Varghese N."/>
            <person name="Submissions S."/>
        </authorList>
    </citation>
    <scope>NUCLEOTIDE SEQUENCE [LARGE SCALE GENOMIC DNA]</scope>
    <source>
        <strain evidence="4">CGMCC 4.3147</strain>
    </source>
</reference>
<feature type="transmembrane region" description="Helical" evidence="2">
    <location>
        <begin position="100"/>
        <end position="120"/>
    </location>
</feature>
<gene>
    <name evidence="3" type="ORF">SAMN05216298_1997</name>
</gene>
<evidence type="ECO:0000256" key="2">
    <source>
        <dbReference type="SAM" id="Phobius"/>
    </source>
</evidence>
<feature type="compositionally biased region" description="Low complexity" evidence="1">
    <location>
        <begin position="229"/>
        <end position="242"/>
    </location>
</feature>
<feature type="transmembrane region" description="Helical" evidence="2">
    <location>
        <begin position="24"/>
        <end position="46"/>
    </location>
</feature>
<evidence type="ECO:0000313" key="3">
    <source>
        <dbReference type="EMBL" id="SDK91262.1"/>
    </source>
</evidence>
<feature type="transmembrane region" description="Helical" evidence="2">
    <location>
        <begin position="52"/>
        <end position="72"/>
    </location>
</feature>
<keyword evidence="2" id="KW-0812">Transmembrane</keyword>
<dbReference type="RefSeq" id="WP_091046964.1">
    <property type="nucleotide sequence ID" value="NZ_FNGF01000002.1"/>
</dbReference>
<evidence type="ECO:0008006" key="5">
    <source>
        <dbReference type="Google" id="ProtNLM"/>
    </source>
</evidence>
<evidence type="ECO:0000313" key="4">
    <source>
        <dbReference type="Proteomes" id="UP000198662"/>
    </source>
</evidence>
<feature type="transmembrane region" description="Helical" evidence="2">
    <location>
        <begin position="196"/>
        <end position="213"/>
    </location>
</feature>
<feature type="transmembrane region" description="Helical" evidence="2">
    <location>
        <begin position="170"/>
        <end position="190"/>
    </location>
</feature>
<dbReference type="Proteomes" id="UP000198662">
    <property type="component" value="Unassembled WGS sequence"/>
</dbReference>
<evidence type="ECO:0000256" key="1">
    <source>
        <dbReference type="SAM" id="MobiDB-lite"/>
    </source>
</evidence>
<dbReference type="EMBL" id="FNGF01000002">
    <property type="protein sequence ID" value="SDK91262.1"/>
    <property type="molecule type" value="Genomic_DNA"/>
</dbReference>
<organism evidence="3 4">
    <name type="scientific">Glycomyces sambucus</name>
    <dbReference type="NCBI Taxonomy" id="380244"/>
    <lineage>
        <taxon>Bacteria</taxon>
        <taxon>Bacillati</taxon>
        <taxon>Actinomycetota</taxon>
        <taxon>Actinomycetes</taxon>
        <taxon>Glycomycetales</taxon>
        <taxon>Glycomycetaceae</taxon>
        <taxon>Glycomyces</taxon>
    </lineage>
</organism>
<sequence length="250" mass="25667">MNAPHADEIGPGALSRLTAAVYRYLVLGVFLALAGLPTLGFWSLLAPEPANAVLFVAALLPVAPALAAALYAQRAWAAAPDLSPARPLLRGLRLNLRDTLAWWVPVLAVAAVLAVNLLFAGEAAGGEALRPASAVLLAALAVWSGHLLVVTSFFSFRFRDVLRVAAAEFFLSWKSSLGVLAVLVTATATVVVASEAVLLLLGWAFAGLLWLVARPVVADVTKRFTAAPAAGAPTPARPAPAAGGDGSSPG</sequence>
<proteinExistence type="predicted"/>
<name>A0A1G9FSE0_9ACTN</name>
<dbReference type="AlphaFoldDB" id="A0A1G9FSE0"/>
<protein>
    <recommendedName>
        <fullName evidence="5">DUF624 domain-containing protein</fullName>
    </recommendedName>
</protein>
<feature type="region of interest" description="Disordered" evidence="1">
    <location>
        <begin position="229"/>
        <end position="250"/>
    </location>
</feature>
<feature type="transmembrane region" description="Helical" evidence="2">
    <location>
        <begin position="132"/>
        <end position="158"/>
    </location>
</feature>
<keyword evidence="2" id="KW-1133">Transmembrane helix</keyword>
<dbReference type="STRING" id="380244.SAMN05216298_1997"/>
<keyword evidence="4" id="KW-1185">Reference proteome</keyword>
<keyword evidence="2" id="KW-0472">Membrane</keyword>
<accession>A0A1G9FSE0</accession>